<dbReference type="GO" id="GO:0016042">
    <property type="term" value="P:lipid catabolic process"/>
    <property type="evidence" value="ECO:0007669"/>
    <property type="project" value="UniProtKB-UniRule"/>
</dbReference>
<reference evidence="6 7" key="1">
    <citation type="submission" date="2017-11" db="EMBL/GenBank/DDBJ databases">
        <title>Draft genome of actinobacteria isolated from guarana (Paullinia cupana (Mart.) Ducke.</title>
        <authorList>
            <person name="Siqueira K.A."/>
            <person name="Liotti R.G."/>
            <person name="Mendes T.A.O."/>
            <person name="Soares M.A."/>
        </authorList>
    </citation>
    <scope>NUCLEOTIDE SEQUENCE [LARGE SCALE GENOMIC DNA]</scope>
    <source>
        <strain evidence="6 7">193</strain>
    </source>
</reference>
<keyword evidence="7" id="KW-1185">Reference proteome</keyword>
<dbReference type="PROSITE" id="PS51635">
    <property type="entry name" value="PNPLA"/>
    <property type="match status" value="1"/>
</dbReference>
<dbReference type="GO" id="GO:0016787">
    <property type="term" value="F:hydrolase activity"/>
    <property type="evidence" value="ECO:0007669"/>
    <property type="project" value="UniProtKB-UniRule"/>
</dbReference>
<feature type="short sequence motif" description="DGA/G" evidence="4">
    <location>
        <begin position="196"/>
        <end position="198"/>
    </location>
</feature>
<gene>
    <name evidence="6" type="ORF">CTZ28_39585</name>
</gene>
<feature type="domain" description="PNPLA" evidence="5">
    <location>
        <begin position="5"/>
        <end position="209"/>
    </location>
</feature>
<dbReference type="EMBL" id="PENI01000041">
    <property type="protein sequence ID" value="RMB80505.1"/>
    <property type="molecule type" value="Genomic_DNA"/>
</dbReference>
<keyword evidence="3 4" id="KW-0443">Lipid metabolism</keyword>
<dbReference type="Proteomes" id="UP000270471">
    <property type="component" value="Unassembled WGS sequence"/>
</dbReference>
<organism evidence="6 7">
    <name type="scientific">Streptomyces shenzhenensis</name>
    <dbReference type="NCBI Taxonomy" id="943815"/>
    <lineage>
        <taxon>Bacteria</taxon>
        <taxon>Bacillati</taxon>
        <taxon>Actinomycetota</taxon>
        <taxon>Actinomycetes</taxon>
        <taxon>Kitasatosporales</taxon>
        <taxon>Streptomycetaceae</taxon>
        <taxon>Streptomyces</taxon>
    </lineage>
</organism>
<dbReference type="PANTHER" id="PTHR14226">
    <property type="entry name" value="NEUROPATHY TARGET ESTERASE/SWISS CHEESE D.MELANOGASTER"/>
    <property type="match status" value="1"/>
</dbReference>
<dbReference type="PANTHER" id="PTHR14226:SF29">
    <property type="entry name" value="NEUROPATHY TARGET ESTERASE SWS"/>
    <property type="match status" value="1"/>
</dbReference>
<dbReference type="InterPro" id="IPR016035">
    <property type="entry name" value="Acyl_Trfase/lysoPLipase"/>
</dbReference>
<feature type="short sequence motif" description="GXGXXG" evidence="4">
    <location>
        <begin position="9"/>
        <end position="14"/>
    </location>
</feature>
<feature type="short sequence motif" description="GXSXG" evidence="4">
    <location>
        <begin position="36"/>
        <end position="40"/>
    </location>
</feature>
<dbReference type="InterPro" id="IPR002641">
    <property type="entry name" value="PNPLA_dom"/>
</dbReference>
<evidence type="ECO:0000256" key="1">
    <source>
        <dbReference type="ARBA" id="ARBA00022801"/>
    </source>
</evidence>
<name>A0A3M0HVA9_9ACTN</name>
<keyword evidence="1 4" id="KW-0378">Hydrolase</keyword>
<evidence type="ECO:0000256" key="3">
    <source>
        <dbReference type="ARBA" id="ARBA00023098"/>
    </source>
</evidence>
<dbReference type="AlphaFoldDB" id="A0A3M0HVA9"/>
<proteinExistence type="predicted"/>
<dbReference type="Gene3D" id="3.40.1090.10">
    <property type="entry name" value="Cytosolic phospholipase A2 catalytic domain"/>
    <property type="match status" value="2"/>
</dbReference>
<comment type="caution">
    <text evidence="6">The sequence shown here is derived from an EMBL/GenBank/DDBJ whole genome shotgun (WGS) entry which is preliminary data.</text>
</comment>
<sequence length="306" mass="32817">MTTAFVLSGGGSLGAAQVGMLRALTAHGIHPDLVVGASVGSLNAAFYAARPDTQGVDALARLWLQVGAHDVYPLEPSEVLPRLLSSFPSRPLRAVLRALGGLNYIFPINPLLVGQAAAGRADHVFSNRHFEGFLHRVLPLKRIEDATVPLKILATDACDGRGFLLTHGPVVPALMASTAVPGFYPPVEIQGRYLIDGAVANGTTLDRAIALGADEVYVLARGFPCHLAAPPSTVLAMAIHAYNLLEEQRMAASIAQARARVRLHVLPPVRPLELLPIDFRQTAQLIKAATDSTHQWLDHDRTARRM</sequence>
<dbReference type="OrthoDB" id="4080114at2"/>
<evidence type="ECO:0000256" key="4">
    <source>
        <dbReference type="PROSITE-ProRule" id="PRU01161"/>
    </source>
</evidence>
<feature type="active site" description="Nucleophile" evidence="4">
    <location>
        <position position="38"/>
    </location>
</feature>
<keyword evidence="2 4" id="KW-0442">Lipid degradation</keyword>
<evidence type="ECO:0000313" key="6">
    <source>
        <dbReference type="EMBL" id="RMB80505.1"/>
    </source>
</evidence>
<dbReference type="InterPro" id="IPR050301">
    <property type="entry name" value="NTE"/>
</dbReference>
<dbReference type="RefSeq" id="WP_121894655.1">
    <property type="nucleotide sequence ID" value="NZ_PENI01000041.1"/>
</dbReference>
<evidence type="ECO:0000313" key="7">
    <source>
        <dbReference type="Proteomes" id="UP000270471"/>
    </source>
</evidence>
<feature type="active site" description="Proton acceptor" evidence="4">
    <location>
        <position position="196"/>
    </location>
</feature>
<evidence type="ECO:0000256" key="2">
    <source>
        <dbReference type="ARBA" id="ARBA00022963"/>
    </source>
</evidence>
<protein>
    <submittedName>
        <fullName evidence="6">Alpha/beta hydrolase</fullName>
    </submittedName>
</protein>
<dbReference type="SUPFAM" id="SSF52151">
    <property type="entry name" value="FabD/lysophospholipase-like"/>
    <property type="match status" value="1"/>
</dbReference>
<accession>A0A3M0HVA9</accession>
<evidence type="ECO:0000259" key="5">
    <source>
        <dbReference type="PROSITE" id="PS51635"/>
    </source>
</evidence>
<dbReference type="Pfam" id="PF01734">
    <property type="entry name" value="Patatin"/>
    <property type="match status" value="1"/>
</dbReference>